<comment type="caution">
    <text evidence="3">The sequence shown here is derived from an EMBL/GenBank/DDBJ whole genome shotgun (WGS) entry which is preliminary data.</text>
</comment>
<feature type="compositionally biased region" description="Basic and acidic residues" evidence="1">
    <location>
        <begin position="39"/>
        <end position="54"/>
    </location>
</feature>
<feature type="transmembrane region" description="Helical" evidence="2">
    <location>
        <begin position="209"/>
        <end position="231"/>
    </location>
</feature>
<keyword evidence="4" id="KW-1185">Reference proteome</keyword>
<feature type="compositionally biased region" description="Basic and acidic residues" evidence="1">
    <location>
        <begin position="89"/>
        <end position="98"/>
    </location>
</feature>
<proteinExistence type="predicted"/>
<accession>A0A9N8DXP6</accession>
<sequence length="341" mass="36971">MDEEDDFDVLDVVAARSRGLTDAEVQKWEAYELVAAAAQRREEAQVRRTSKEEPKEEDGEFIMNVIRERQALSSQPEALSSQRPAKPSDNQDDHRPEETSMLPGAYAAAPGTELQRRVLVTTSHGKSSSGGSEESSAAVDCSAACEIDGNEASVSGNDGGDLLVVANPVDDTIPNNGIIPVAQDYNNAENNNNRYVQGEESIRQQKTRILVGAIGLAAVIMIVFAVVLLSLTAGKQSAAEEEGDHALLDPNIDDSSTFSPSLVPPSLPPSAAPSQALSAFLEQLPAFTHSTLHNVTSPQGLAFNWLQDYPNVTSLEDWRITQLFALATFFYAFEGPRWRQE</sequence>
<dbReference type="AlphaFoldDB" id="A0A9N8DXP6"/>
<gene>
    <name evidence="3" type="ORF">SEMRO_449_G145270.1</name>
</gene>
<feature type="compositionally biased region" description="Polar residues" evidence="1">
    <location>
        <begin position="71"/>
        <end position="83"/>
    </location>
</feature>
<name>A0A9N8DXP6_9STRA</name>
<keyword evidence="2" id="KW-1133">Transmembrane helix</keyword>
<evidence type="ECO:0000256" key="2">
    <source>
        <dbReference type="SAM" id="Phobius"/>
    </source>
</evidence>
<dbReference type="Proteomes" id="UP001153069">
    <property type="component" value="Unassembled WGS sequence"/>
</dbReference>
<feature type="region of interest" description="Disordered" evidence="1">
    <location>
        <begin position="39"/>
        <end position="111"/>
    </location>
</feature>
<keyword evidence="2" id="KW-0812">Transmembrane</keyword>
<keyword evidence="2" id="KW-0472">Membrane</keyword>
<organism evidence="3 4">
    <name type="scientific">Seminavis robusta</name>
    <dbReference type="NCBI Taxonomy" id="568900"/>
    <lineage>
        <taxon>Eukaryota</taxon>
        <taxon>Sar</taxon>
        <taxon>Stramenopiles</taxon>
        <taxon>Ochrophyta</taxon>
        <taxon>Bacillariophyta</taxon>
        <taxon>Bacillariophyceae</taxon>
        <taxon>Bacillariophycidae</taxon>
        <taxon>Naviculales</taxon>
        <taxon>Naviculaceae</taxon>
        <taxon>Seminavis</taxon>
    </lineage>
</organism>
<evidence type="ECO:0000256" key="1">
    <source>
        <dbReference type="SAM" id="MobiDB-lite"/>
    </source>
</evidence>
<evidence type="ECO:0000313" key="3">
    <source>
        <dbReference type="EMBL" id="CAB9510711.1"/>
    </source>
</evidence>
<dbReference type="EMBL" id="CAICTM010000448">
    <property type="protein sequence ID" value="CAB9510711.1"/>
    <property type="molecule type" value="Genomic_DNA"/>
</dbReference>
<reference evidence="3" key="1">
    <citation type="submission" date="2020-06" db="EMBL/GenBank/DDBJ databases">
        <authorList>
            <consortium name="Plant Systems Biology data submission"/>
        </authorList>
    </citation>
    <scope>NUCLEOTIDE SEQUENCE</scope>
    <source>
        <strain evidence="3">D6</strain>
    </source>
</reference>
<evidence type="ECO:0000313" key="4">
    <source>
        <dbReference type="Proteomes" id="UP001153069"/>
    </source>
</evidence>
<protein>
    <submittedName>
        <fullName evidence="3">Uncharacterized protein</fullName>
    </submittedName>
</protein>